<feature type="domain" description="Prephenate/arogenate dehydrogenase" evidence="2">
    <location>
        <begin position="37"/>
        <end position="290"/>
    </location>
</feature>
<dbReference type="Gene3D" id="3.40.50.720">
    <property type="entry name" value="NAD(P)-binding Rossmann-like Domain"/>
    <property type="match status" value="1"/>
</dbReference>
<dbReference type="InterPro" id="IPR050812">
    <property type="entry name" value="Preph/Arog_dehydrog"/>
</dbReference>
<dbReference type="InterPro" id="IPR008927">
    <property type="entry name" value="6-PGluconate_DH-like_C_sf"/>
</dbReference>
<dbReference type="InterPro" id="IPR036291">
    <property type="entry name" value="NAD(P)-bd_dom_sf"/>
</dbReference>
<dbReference type="SUPFAM" id="SSF48179">
    <property type="entry name" value="6-phosphogluconate dehydrogenase C-terminal domain-like"/>
    <property type="match status" value="1"/>
</dbReference>
<gene>
    <name evidence="3" type="ORF">KM92DES2_11278</name>
</gene>
<dbReference type="PANTHER" id="PTHR21363">
    <property type="entry name" value="PREPHENATE DEHYDROGENASE"/>
    <property type="match status" value="1"/>
</dbReference>
<evidence type="ECO:0000259" key="2">
    <source>
        <dbReference type="PROSITE" id="PS51176"/>
    </source>
</evidence>
<dbReference type="PANTHER" id="PTHR21363:SF0">
    <property type="entry name" value="PREPHENATE DEHYDROGENASE [NADP(+)]"/>
    <property type="match status" value="1"/>
</dbReference>
<dbReference type="InterPro" id="IPR046826">
    <property type="entry name" value="PDH_N"/>
</dbReference>
<dbReference type="SUPFAM" id="SSF51735">
    <property type="entry name" value="NAD(P)-binding Rossmann-fold domains"/>
    <property type="match status" value="1"/>
</dbReference>
<dbReference type="GO" id="GO:0070403">
    <property type="term" value="F:NAD+ binding"/>
    <property type="evidence" value="ECO:0007669"/>
    <property type="project" value="InterPro"/>
</dbReference>
<evidence type="ECO:0000256" key="1">
    <source>
        <dbReference type="ARBA" id="ARBA00023002"/>
    </source>
</evidence>
<dbReference type="Pfam" id="PF02153">
    <property type="entry name" value="PDH_N"/>
    <property type="match status" value="1"/>
</dbReference>
<name>A0A212JKM2_9BACT</name>
<dbReference type="GO" id="GO:0004665">
    <property type="term" value="F:prephenate dehydrogenase (NADP+) activity"/>
    <property type="evidence" value="ECO:0007669"/>
    <property type="project" value="InterPro"/>
</dbReference>
<accession>A0A212JKM2</accession>
<dbReference type="GO" id="GO:0008977">
    <property type="term" value="F:prephenate dehydrogenase (NAD+) activity"/>
    <property type="evidence" value="ECO:0007669"/>
    <property type="project" value="InterPro"/>
</dbReference>
<dbReference type="GO" id="GO:0006571">
    <property type="term" value="P:tyrosine biosynthetic process"/>
    <property type="evidence" value="ECO:0007669"/>
    <property type="project" value="InterPro"/>
</dbReference>
<organism evidence="3">
    <name type="scientific">uncultured Desulfovibrio sp</name>
    <dbReference type="NCBI Taxonomy" id="167968"/>
    <lineage>
        <taxon>Bacteria</taxon>
        <taxon>Pseudomonadati</taxon>
        <taxon>Thermodesulfobacteriota</taxon>
        <taxon>Desulfovibrionia</taxon>
        <taxon>Desulfovibrionales</taxon>
        <taxon>Desulfovibrionaceae</taxon>
        <taxon>Desulfovibrio</taxon>
        <taxon>environmental samples</taxon>
    </lineage>
</organism>
<dbReference type="EMBL" id="FLUP01000001">
    <property type="protein sequence ID" value="SBV99845.1"/>
    <property type="molecule type" value="Genomic_DNA"/>
</dbReference>
<reference evidence="3" key="1">
    <citation type="submission" date="2016-04" db="EMBL/GenBank/DDBJ databases">
        <authorList>
            <person name="Evans L.H."/>
            <person name="Alamgir A."/>
            <person name="Owens N."/>
            <person name="Weber N.D."/>
            <person name="Virtaneva K."/>
            <person name="Barbian K."/>
            <person name="Babar A."/>
            <person name="Rosenke K."/>
        </authorList>
    </citation>
    <scope>NUCLEOTIDE SEQUENCE</scope>
    <source>
        <strain evidence="3">92-2</strain>
    </source>
</reference>
<dbReference type="PROSITE" id="PS51176">
    <property type="entry name" value="PDH_ADH"/>
    <property type="match status" value="1"/>
</dbReference>
<protein>
    <recommendedName>
        <fullName evidence="2">Prephenate/arogenate dehydrogenase domain-containing protein</fullName>
    </recommendedName>
</protein>
<dbReference type="InterPro" id="IPR003099">
    <property type="entry name" value="Prephen_DH"/>
</dbReference>
<keyword evidence="1" id="KW-0560">Oxidoreductase</keyword>
<sequence length="290" mass="31033">MNGNQGSNGVPAAQNGGESAAEDGFDGFTGFCPRNPVKTVIVGSTGRMGAMLLARAKAAGLNVAGADVPLTPEALAPACAGADLAIICVPAAVFSEVVATVCPHLLPGAVLADITSVKEIPLQQMEKIWAGPVVGTHPLFGPKPDPQADQPVAIVPGAHAVQEHVELASGFFTALGCRVFCTTAEKHDKAMASIQNMNFITSLAYFALLAEHEDLLPFLTPSFRRRQNAARKMLTEDARMFAGLFEANPYSYEAVRQYRQMLNLAAAGDIDLLCQRARWWWQEEEDRQTP</sequence>
<dbReference type="Gene3D" id="1.10.3660.10">
    <property type="entry name" value="6-phosphogluconate dehydrogenase C-terminal like domain"/>
    <property type="match status" value="1"/>
</dbReference>
<dbReference type="AlphaFoldDB" id="A0A212JKM2"/>
<evidence type="ECO:0000313" key="3">
    <source>
        <dbReference type="EMBL" id="SBV99845.1"/>
    </source>
</evidence>
<proteinExistence type="predicted"/>